<dbReference type="Proteomes" id="UP000737018">
    <property type="component" value="Unassembled WGS sequence"/>
</dbReference>
<evidence type="ECO:0000313" key="3">
    <source>
        <dbReference type="Proteomes" id="UP000737018"/>
    </source>
</evidence>
<evidence type="ECO:0000256" key="1">
    <source>
        <dbReference type="SAM" id="Phobius"/>
    </source>
</evidence>
<organism evidence="2 3">
    <name type="scientific">Castanea mollissima</name>
    <name type="common">Chinese chestnut</name>
    <dbReference type="NCBI Taxonomy" id="60419"/>
    <lineage>
        <taxon>Eukaryota</taxon>
        <taxon>Viridiplantae</taxon>
        <taxon>Streptophyta</taxon>
        <taxon>Embryophyta</taxon>
        <taxon>Tracheophyta</taxon>
        <taxon>Spermatophyta</taxon>
        <taxon>Magnoliopsida</taxon>
        <taxon>eudicotyledons</taxon>
        <taxon>Gunneridae</taxon>
        <taxon>Pentapetalae</taxon>
        <taxon>rosids</taxon>
        <taxon>fabids</taxon>
        <taxon>Fagales</taxon>
        <taxon>Fagaceae</taxon>
        <taxon>Castanea</taxon>
    </lineage>
</organism>
<keyword evidence="1" id="KW-0812">Transmembrane</keyword>
<feature type="transmembrane region" description="Helical" evidence="1">
    <location>
        <begin position="45"/>
        <end position="65"/>
    </location>
</feature>
<evidence type="ECO:0000313" key="2">
    <source>
        <dbReference type="EMBL" id="KAF3973880.1"/>
    </source>
</evidence>
<comment type="caution">
    <text evidence="2">The sequence shown here is derived from an EMBL/GenBank/DDBJ whole genome shotgun (WGS) entry which is preliminary data.</text>
</comment>
<keyword evidence="1" id="KW-0472">Membrane</keyword>
<accession>A0A8J4RVJ0</accession>
<sequence>MTSELINQRISCVVGKPSTLTQRRLSPLSLSLPKDPYLSNWLETAFSLLASPLFPTIFFTAHFILPSPQSQFNTKTSFTV</sequence>
<protein>
    <submittedName>
        <fullName evidence="2">Uncharacterized protein</fullName>
    </submittedName>
</protein>
<keyword evidence="3" id="KW-1185">Reference proteome</keyword>
<reference evidence="2" key="1">
    <citation type="submission" date="2020-03" db="EMBL/GenBank/DDBJ databases">
        <title>Castanea mollissima Vanexum genome sequencing.</title>
        <authorList>
            <person name="Staton M."/>
        </authorList>
    </citation>
    <scope>NUCLEOTIDE SEQUENCE</scope>
    <source>
        <tissue evidence="2">Leaf</tissue>
    </source>
</reference>
<name>A0A8J4RVJ0_9ROSI</name>
<keyword evidence="1" id="KW-1133">Transmembrane helix</keyword>
<proteinExistence type="predicted"/>
<dbReference type="AlphaFoldDB" id="A0A8J4RVJ0"/>
<dbReference type="EMBL" id="JRKL02000202">
    <property type="protein sequence ID" value="KAF3973880.1"/>
    <property type="molecule type" value="Genomic_DNA"/>
</dbReference>
<gene>
    <name evidence="2" type="ORF">CMV_002731</name>
</gene>